<dbReference type="InterPro" id="IPR005627">
    <property type="entry name" value="CutC-like"/>
</dbReference>
<dbReference type="SUPFAM" id="SSF110395">
    <property type="entry name" value="CutC-like"/>
    <property type="match status" value="1"/>
</dbReference>
<dbReference type="Pfam" id="PF03932">
    <property type="entry name" value="CutC"/>
    <property type="match status" value="1"/>
</dbReference>
<dbReference type="PANTHER" id="PTHR12598:SF0">
    <property type="entry name" value="COPPER HOMEOSTASIS PROTEIN CUTC HOMOLOG"/>
    <property type="match status" value="1"/>
</dbReference>
<dbReference type="AlphaFoldDB" id="A0A090QBQ7"/>
<evidence type="ECO:0000256" key="1">
    <source>
        <dbReference type="ARBA" id="ARBA00007768"/>
    </source>
</evidence>
<accession>A0A090QBQ7</accession>
<dbReference type="Gene3D" id="3.20.20.380">
    <property type="entry name" value="Copper homeostasis (CutC) domain"/>
    <property type="match status" value="1"/>
</dbReference>
<protein>
    <recommendedName>
        <fullName evidence="2">Copper homeostasis protein cutC homolog</fullName>
    </recommendedName>
</protein>
<evidence type="ECO:0000313" key="3">
    <source>
        <dbReference type="EMBL" id="GAL00406.1"/>
    </source>
</evidence>
<proteinExistence type="inferred from homology"/>
<sequence>MLLEICAANYKSAVNAQKAGAHRIELCSELGTGGITPSYGLLKKVMEELTIPVMILIRPRSGNFVYSNADFDIMKRDIALCKELGCAGIVSGVLTTDFKIDIRSTSELIELARPLPFTFHRAFDHIKNPEQAVVDLVNLGAKRILTSGQYSKAIDGIKT</sequence>
<dbReference type="GO" id="GO:0005507">
    <property type="term" value="F:copper ion binding"/>
    <property type="evidence" value="ECO:0007669"/>
    <property type="project" value="TreeGrafter"/>
</dbReference>
<name>A0A090QBQ7_NONUL</name>
<evidence type="ECO:0000256" key="2">
    <source>
        <dbReference type="ARBA" id="ARBA00019014"/>
    </source>
</evidence>
<comment type="caution">
    <text evidence="3">The sequence shown here is derived from an EMBL/GenBank/DDBJ whole genome shotgun (WGS) entry which is preliminary data.</text>
</comment>
<dbReference type="EMBL" id="BBMM01000005">
    <property type="protein sequence ID" value="GAL00406.1"/>
    <property type="molecule type" value="Genomic_DNA"/>
</dbReference>
<comment type="similarity">
    <text evidence="1">Belongs to the CutC family.</text>
</comment>
<dbReference type="InterPro" id="IPR036822">
    <property type="entry name" value="CutC-like_dom_sf"/>
</dbReference>
<dbReference type="PANTHER" id="PTHR12598">
    <property type="entry name" value="COPPER HOMEOSTASIS PROTEIN CUTC"/>
    <property type="match status" value="1"/>
</dbReference>
<organism evidence="3 4">
    <name type="scientific">Nonlabens ulvanivorans</name>
    <name type="common">Persicivirga ulvanivorans</name>
    <dbReference type="NCBI Taxonomy" id="906888"/>
    <lineage>
        <taxon>Bacteria</taxon>
        <taxon>Pseudomonadati</taxon>
        <taxon>Bacteroidota</taxon>
        <taxon>Flavobacteriia</taxon>
        <taxon>Flavobacteriales</taxon>
        <taxon>Flavobacteriaceae</taxon>
        <taxon>Nonlabens</taxon>
    </lineage>
</organism>
<dbReference type="Proteomes" id="UP000029226">
    <property type="component" value="Unassembled WGS sequence"/>
</dbReference>
<gene>
    <name evidence="3" type="ORF">JCM19314_2014</name>
</gene>
<evidence type="ECO:0000313" key="4">
    <source>
        <dbReference type="Proteomes" id="UP000029226"/>
    </source>
</evidence>
<reference evidence="3 4" key="1">
    <citation type="journal article" date="2014" name="Genome Announc.">
        <title>Draft Genome Sequences of Marine Flavobacterium Nonlabens Strains NR17, NR24, NR27, NR32, NR33, and Ara13.</title>
        <authorList>
            <person name="Nakanishi M."/>
            <person name="Meirelles P."/>
            <person name="Suzuki R."/>
            <person name="Takatani N."/>
            <person name="Mino S."/>
            <person name="Suda W."/>
            <person name="Oshima K."/>
            <person name="Hattori M."/>
            <person name="Ohkuma M."/>
            <person name="Hosokawa M."/>
            <person name="Miyashita K."/>
            <person name="Thompson F.L."/>
            <person name="Niwa A."/>
            <person name="Sawabe T."/>
            <person name="Sawabe T."/>
        </authorList>
    </citation>
    <scope>NUCLEOTIDE SEQUENCE [LARGE SCALE GENOMIC DNA]</scope>
    <source>
        <strain evidence="4">JCM19314</strain>
    </source>
</reference>